<protein>
    <recommendedName>
        <fullName evidence="3">Peptidoglycan binding-like domain-containing protein</fullName>
    </recommendedName>
</protein>
<dbReference type="AlphaFoldDB" id="A0AAV3XQA6"/>
<comment type="caution">
    <text evidence="1">The sequence shown here is derived from an EMBL/GenBank/DDBJ whole genome shotgun (WGS) entry which is preliminary data.</text>
</comment>
<evidence type="ECO:0008006" key="3">
    <source>
        <dbReference type="Google" id="ProtNLM"/>
    </source>
</evidence>
<name>A0AAV3XQA6_9CYAN</name>
<proteinExistence type="predicted"/>
<gene>
    <name evidence="1" type="ORF">MiSe_85660</name>
</gene>
<reference evidence="1" key="1">
    <citation type="submission" date="2019-10" db="EMBL/GenBank/DDBJ databases">
        <title>Draft genome sequece of Microseira wollei NIES-4236.</title>
        <authorList>
            <person name="Yamaguchi H."/>
            <person name="Suzuki S."/>
            <person name="Kawachi M."/>
        </authorList>
    </citation>
    <scope>NUCLEOTIDE SEQUENCE</scope>
    <source>
        <strain evidence="1">NIES-4236</strain>
    </source>
</reference>
<organism evidence="1 2">
    <name type="scientific">Microseira wollei NIES-4236</name>
    <dbReference type="NCBI Taxonomy" id="2530354"/>
    <lineage>
        <taxon>Bacteria</taxon>
        <taxon>Bacillati</taxon>
        <taxon>Cyanobacteriota</taxon>
        <taxon>Cyanophyceae</taxon>
        <taxon>Oscillatoriophycideae</taxon>
        <taxon>Aerosakkonematales</taxon>
        <taxon>Aerosakkonemataceae</taxon>
        <taxon>Microseira</taxon>
    </lineage>
</organism>
<keyword evidence="2" id="KW-1185">Reference proteome</keyword>
<evidence type="ECO:0000313" key="1">
    <source>
        <dbReference type="EMBL" id="GET43741.1"/>
    </source>
</evidence>
<dbReference type="Proteomes" id="UP001050975">
    <property type="component" value="Unassembled WGS sequence"/>
</dbReference>
<sequence length="100" mass="11283">MGLDPKSRIDGIYGQETEAALAQFCQSVNLDNMQKEKFDKTFAQTLLSTQEIPENKLLTNRDYNQAANLLNVEVAVIRSVVEVETAGVRIFARWSSQDFI</sequence>
<evidence type="ECO:0000313" key="2">
    <source>
        <dbReference type="Proteomes" id="UP001050975"/>
    </source>
</evidence>
<accession>A0AAV3XQA6</accession>
<dbReference type="EMBL" id="BLAY01000248">
    <property type="protein sequence ID" value="GET43741.1"/>
    <property type="molecule type" value="Genomic_DNA"/>
</dbReference>